<comment type="caution">
    <text evidence="10">The sequence shown here is derived from an EMBL/GenBank/DDBJ whole genome shotgun (WGS) entry which is preliminary data.</text>
</comment>
<dbReference type="GO" id="GO:0001228">
    <property type="term" value="F:DNA-binding transcription activator activity, RNA polymerase II-specific"/>
    <property type="evidence" value="ECO:0007669"/>
    <property type="project" value="TreeGrafter"/>
</dbReference>
<dbReference type="EMBL" id="JABSTU010000005">
    <property type="protein sequence ID" value="KAH8029424.1"/>
    <property type="molecule type" value="Genomic_DNA"/>
</dbReference>
<feature type="region of interest" description="Disordered" evidence="8">
    <location>
        <begin position="1"/>
        <end position="20"/>
    </location>
</feature>
<keyword evidence="3" id="KW-0677">Repeat</keyword>
<evidence type="ECO:0000256" key="4">
    <source>
        <dbReference type="ARBA" id="ARBA00022771"/>
    </source>
</evidence>
<dbReference type="GO" id="GO:0005634">
    <property type="term" value="C:nucleus"/>
    <property type="evidence" value="ECO:0007669"/>
    <property type="project" value="UniProtKB-SubCell"/>
</dbReference>
<reference evidence="10" key="1">
    <citation type="journal article" date="2020" name="Cell">
        <title>Large-Scale Comparative Analyses of Tick Genomes Elucidate Their Genetic Diversity and Vector Capacities.</title>
        <authorList>
            <consortium name="Tick Genome and Microbiome Consortium (TIGMIC)"/>
            <person name="Jia N."/>
            <person name="Wang J."/>
            <person name="Shi W."/>
            <person name="Du L."/>
            <person name="Sun Y."/>
            <person name="Zhan W."/>
            <person name="Jiang J.F."/>
            <person name="Wang Q."/>
            <person name="Zhang B."/>
            <person name="Ji P."/>
            <person name="Bell-Sakyi L."/>
            <person name="Cui X.M."/>
            <person name="Yuan T.T."/>
            <person name="Jiang B.G."/>
            <person name="Yang W.F."/>
            <person name="Lam T.T."/>
            <person name="Chang Q.C."/>
            <person name="Ding S.J."/>
            <person name="Wang X.J."/>
            <person name="Zhu J.G."/>
            <person name="Ruan X.D."/>
            <person name="Zhao L."/>
            <person name="Wei J.T."/>
            <person name="Ye R.Z."/>
            <person name="Que T.C."/>
            <person name="Du C.H."/>
            <person name="Zhou Y.H."/>
            <person name="Cheng J.X."/>
            <person name="Dai P.F."/>
            <person name="Guo W.B."/>
            <person name="Han X.H."/>
            <person name="Huang E.J."/>
            <person name="Li L.F."/>
            <person name="Wei W."/>
            <person name="Gao Y.C."/>
            <person name="Liu J.Z."/>
            <person name="Shao H.Z."/>
            <person name="Wang X."/>
            <person name="Wang C.C."/>
            <person name="Yang T.C."/>
            <person name="Huo Q.B."/>
            <person name="Li W."/>
            <person name="Chen H.Y."/>
            <person name="Chen S.E."/>
            <person name="Zhou L.G."/>
            <person name="Ni X.B."/>
            <person name="Tian J.H."/>
            <person name="Sheng Y."/>
            <person name="Liu T."/>
            <person name="Pan Y.S."/>
            <person name="Xia L.Y."/>
            <person name="Li J."/>
            <person name="Zhao F."/>
            <person name="Cao W.C."/>
        </authorList>
    </citation>
    <scope>NUCLEOTIDE SEQUENCE</scope>
    <source>
        <strain evidence="10">Rmic-2018</strain>
    </source>
</reference>
<keyword evidence="4" id="KW-0863">Zinc-finger</keyword>
<dbReference type="Proteomes" id="UP000821866">
    <property type="component" value="Chromosome 3"/>
</dbReference>
<dbReference type="GO" id="GO:0000978">
    <property type="term" value="F:RNA polymerase II cis-regulatory region sequence-specific DNA binding"/>
    <property type="evidence" value="ECO:0007669"/>
    <property type="project" value="TreeGrafter"/>
</dbReference>
<feature type="coiled-coil region" evidence="7">
    <location>
        <begin position="46"/>
        <end position="80"/>
    </location>
</feature>
<evidence type="ECO:0000256" key="7">
    <source>
        <dbReference type="SAM" id="Coils"/>
    </source>
</evidence>
<dbReference type="AlphaFoldDB" id="A0A9J6E5S1"/>
<evidence type="ECO:0000256" key="2">
    <source>
        <dbReference type="ARBA" id="ARBA00022723"/>
    </source>
</evidence>
<dbReference type="SMART" id="SM00355">
    <property type="entry name" value="ZnF_C2H2"/>
    <property type="match status" value="4"/>
</dbReference>
<dbReference type="InterPro" id="IPR013087">
    <property type="entry name" value="Znf_C2H2_type"/>
</dbReference>
<dbReference type="GO" id="GO:0008270">
    <property type="term" value="F:zinc ion binding"/>
    <property type="evidence" value="ECO:0007669"/>
    <property type="project" value="UniProtKB-KW"/>
</dbReference>
<keyword evidence="11" id="KW-1185">Reference proteome</keyword>
<reference evidence="10" key="2">
    <citation type="submission" date="2021-09" db="EMBL/GenBank/DDBJ databases">
        <authorList>
            <person name="Jia N."/>
            <person name="Wang J."/>
            <person name="Shi W."/>
            <person name="Du L."/>
            <person name="Sun Y."/>
            <person name="Zhan W."/>
            <person name="Jiang J."/>
            <person name="Wang Q."/>
            <person name="Zhang B."/>
            <person name="Ji P."/>
            <person name="Sakyi L.B."/>
            <person name="Cui X."/>
            <person name="Yuan T."/>
            <person name="Jiang B."/>
            <person name="Yang W."/>
            <person name="Lam T.T.-Y."/>
            <person name="Chang Q."/>
            <person name="Ding S."/>
            <person name="Wang X."/>
            <person name="Zhu J."/>
            <person name="Ruan X."/>
            <person name="Zhao L."/>
            <person name="Wei J."/>
            <person name="Que T."/>
            <person name="Du C."/>
            <person name="Cheng J."/>
            <person name="Dai P."/>
            <person name="Han X."/>
            <person name="Huang E."/>
            <person name="Gao Y."/>
            <person name="Liu J."/>
            <person name="Shao H."/>
            <person name="Ye R."/>
            <person name="Li L."/>
            <person name="Wei W."/>
            <person name="Wang X."/>
            <person name="Wang C."/>
            <person name="Huo Q."/>
            <person name="Li W."/>
            <person name="Guo W."/>
            <person name="Chen H."/>
            <person name="Chen S."/>
            <person name="Zhou L."/>
            <person name="Zhou L."/>
            <person name="Ni X."/>
            <person name="Tian J."/>
            <person name="Zhou Y."/>
            <person name="Sheng Y."/>
            <person name="Liu T."/>
            <person name="Pan Y."/>
            <person name="Xia L."/>
            <person name="Li J."/>
            <person name="Zhao F."/>
            <person name="Cao W."/>
        </authorList>
    </citation>
    <scope>NUCLEOTIDE SEQUENCE</scope>
    <source>
        <strain evidence="10">Rmic-2018</strain>
        <tissue evidence="10">Larvae</tissue>
    </source>
</reference>
<evidence type="ECO:0000313" key="11">
    <source>
        <dbReference type="Proteomes" id="UP000821866"/>
    </source>
</evidence>
<keyword evidence="5" id="KW-0862">Zinc</keyword>
<feature type="region of interest" description="Disordered" evidence="8">
    <location>
        <begin position="370"/>
        <end position="390"/>
    </location>
</feature>
<evidence type="ECO:0000256" key="1">
    <source>
        <dbReference type="ARBA" id="ARBA00004123"/>
    </source>
</evidence>
<organism evidence="10 11">
    <name type="scientific">Rhipicephalus microplus</name>
    <name type="common">Cattle tick</name>
    <name type="synonym">Boophilus microplus</name>
    <dbReference type="NCBI Taxonomy" id="6941"/>
    <lineage>
        <taxon>Eukaryota</taxon>
        <taxon>Metazoa</taxon>
        <taxon>Ecdysozoa</taxon>
        <taxon>Arthropoda</taxon>
        <taxon>Chelicerata</taxon>
        <taxon>Arachnida</taxon>
        <taxon>Acari</taxon>
        <taxon>Parasitiformes</taxon>
        <taxon>Ixodida</taxon>
        <taxon>Ixodoidea</taxon>
        <taxon>Ixodidae</taxon>
        <taxon>Rhipicephalinae</taxon>
        <taxon>Rhipicephalus</taxon>
        <taxon>Boophilus</taxon>
    </lineage>
</organism>
<sequence length="465" mass="51970">MGPRKVYLTEEDRRRHRQGRRCELRASLTEEELKHRNELARDSNRRRRAVRAKASRERRLQRLQEAEEKAAELVRRALGEPTLCDKCKNSRRNAQTATIPPLKGGVDVAVGTRRRADRKLCKSTQASLDPFMVDWWTDTADLEDLQDTGTHRRESTGECPAPPVHGSSGRHERVQSPGVSAVHRSHLDSQEGPASGSSNESLDSASFVSTGPIGAAYSEQGAEVAVHQTILPANVAKPVTIELSANFLYMCAFCLTEFADLQDLAGHVEVCPWPEPYLCGLCSKPCEDWKTTRTHMGAHVGNKLKCPFCHRRHYKFKYDLVRHHIMLHVTVCQFMCGLCRSAFPTKKALQSHHSVSRSKGLPCRYIKHRPRKDNGELGGGPSRLLRPGEPEDLGRLITSRFGHQWASVMRSPPCQSTPSLTPIPDPTQRELGGGPARLFCLGEQEDPGRPSRFGHQWASTLPVDP</sequence>
<evidence type="ECO:0000256" key="3">
    <source>
        <dbReference type="ARBA" id="ARBA00022737"/>
    </source>
</evidence>
<dbReference type="PANTHER" id="PTHR24376">
    <property type="entry name" value="ZINC FINGER PROTEIN"/>
    <property type="match status" value="1"/>
</dbReference>
<evidence type="ECO:0000313" key="10">
    <source>
        <dbReference type="EMBL" id="KAH8029424.1"/>
    </source>
</evidence>
<keyword evidence="2" id="KW-0479">Metal-binding</keyword>
<comment type="subcellular location">
    <subcellularLocation>
        <location evidence="1">Nucleus</location>
    </subcellularLocation>
</comment>
<evidence type="ECO:0000256" key="5">
    <source>
        <dbReference type="ARBA" id="ARBA00022833"/>
    </source>
</evidence>
<dbReference type="PANTHER" id="PTHR24376:SF216">
    <property type="entry name" value="ZINC FINGER PROTEIN 420-LIKE"/>
    <property type="match status" value="1"/>
</dbReference>
<evidence type="ECO:0000256" key="6">
    <source>
        <dbReference type="ARBA" id="ARBA00023242"/>
    </source>
</evidence>
<proteinExistence type="predicted"/>
<evidence type="ECO:0000259" key="9">
    <source>
        <dbReference type="PROSITE" id="PS00028"/>
    </source>
</evidence>
<dbReference type="Gene3D" id="3.30.160.60">
    <property type="entry name" value="Classic Zinc Finger"/>
    <property type="match status" value="1"/>
</dbReference>
<feature type="compositionally biased region" description="Polar residues" evidence="8">
    <location>
        <begin position="195"/>
        <end position="205"/>
    </location>
</feature>
<feature type="region of interest" description="Disordered" evidence="8">
    <location>
        <begin position="429"/>
        <end position="465"/>
    </location>
</feature>
<gene>
    <name evidence="10" type="ORF">HPB51_000342</name>
</gene>
<dbReference type="VEuPathDB" id="VectorBase:LOC119164527"/>
<accession>A0A9J6E5S1</accession>
<keyword evidence="7" id="KW-0175">Coiled coil</keyword>
<feature type="region of interest" description="Disordered" evidence="8">
    <location>
        <begin position="148"/>
        <end position="205"/>
    </location>
</feature>
<protein>
    <recommendedName>
        <fullName evidence="9">C2H2-type domain-containing protein</fullName>
    </recommendedName>
</protein>
<feature type="domain" description="C2H2-type" evidence="9">
    <location>
        <begin position="279"/>
        <end position="299"/>
    </location>
</feature>
<evidence type="ECO:0000256" key="8">
    <source>
        <dbReference type="SAM" id="MobiDB-lite"/>
    </source>
</evidence>
<dbReference type="PROSITE" id="PS00028">
    <property type="entry name" value="ZINC_FINGER_C2H2_1"/>
    <property type="match status" value="1"/>
</dbReference>
<keyword evidence="6" id="KW-0539">Nucleus</keyword>
<name>A0A9J6E5S1_RHIMP</name>